<keyword evidence="2" id="KW-1185">Reference proteome</keyword>
<gene>
    <name evidence="1" type="ORF">EOE66_02015</name>
</gene>
<organism evidence="1 2">
    <name type="scientific">Rubrivivax rivuli</name>
    <dbReference type="NCBI Taxonomy" id="1862385"/>
    <lineage>
        <taxon>Bacteria</taxon>
        <taxon>Pseudomonadati</taxon>
        <taxon>Pseudomonadota</taxon>
        <taxon>Betaproteobacteria</taxon>
        <taxon>Burkholderiales</taxon>
        <taxon>Sphaerotilaceae</taxon>
        <taxon>Rubrivivax</taxon>
    </lineage>
</organism>
<name>A0A437RRF6_9BURK</name>
<evidence type="ECO:0000313" key="1">
    <source>
        <dbReference type="EMBL" id="RVU49373.1"/>
    </source>
</evidence>
<accession>A0A437RRF6</accession>
<reference evidence="1 2" key="1">
    <citation type="submission" date="2019-01" db="EMBL/GenBank/DDBJ databases">
        <authorList>
            <person name="Chen W.-M."/>
        </authorList>
    </citation>
    <scope>NUCLEOTIDE SEQUENCE [LARGE SCALE GENOMIC DNA]</scope>
    <source>
        <strain evidence="1 2">KYPY4</strain>
    </source>
</reference>
<dbReference type="RefSeq" id="WP_128227010.1">
    <property type="nucleotide sequence ID" value="NZ_SACR01000001.1"/>
</dbReference>
<dbReference type="OrthoDB" id="262508at2"/>
<dbReference type="InterPro" id="IPR016024">
    <property type="entry name" value="ARM-type_fold"/>
</dbReference>
<dbReference type="EMBL" id="SACR01000001">
    <property type="protein sequence ID" value="RVU49373.1"/>
    <property type="molecule type" value="Genomic_DNA"/>
</dbReference>
<evidence type="ECO:0000313" key="2">
    <source>
        <dbReference type="Proteomes" id="UP000285575"/>
    </source>
</evidence>
<dbReference type="AlphaFoldDB" id="A0A437RRF6"/>
<dbReference type="SUPFAM" id="SSF48371">
    <property type="entry name" value="ARM repeat"/>
    <property type="match status" value="1"/>
</dbReference>
<proteinExistence type="predicted"/>
<dbReference type="Proteomes" id="UP000285575">
    <property type="component" value="Unassembled WGS sequence"/>
</dbReference>
<comment type="caution">
    <text evidence="1">The sequence shown here is derived from an EMBL/GenBank/DDBJ whole genome shotgun (WGS) entry which is preliminary data.</text>
</comment>
<sequence length="504" mass="54153">MSAWAPLLPPALVGTERHSGAWPPAGGWPAEVGAVLQAASAAPARATGLLRAAGVLAVVQTASEFGQAWTAPLPTAAPAETQPIAPDEPLLGWLLREGVPRVQHELLAVLAARGQVLPGAWLPAALELGRRSTALRAPVAAVLGARGAWLAAQRDDWRWAASTATADDGEAAWTEGTLVQRSAWLRQQRSQAPAAARERLAAALHELPANERAELVATLATGLSDADEALLDTLLQDRSREVRQTAAALLQRLPGSAFAARAIATIEALLKQERVLLRKRWLIEPPATVPATDPARPKHEPLGERAWWLYMAARQVPLAWWPQHLGQTPAELLRWAESTDWADALHRAWRDALFAAPEPAWCAAFLRHWPRGAGPDQRAAVLALLPLPEREAHWQAQLDTDPPLPDALLMQLGAGCPSPQHLSLPLSQRVAAGLCQRLVQGHLATDWPLRENLADITGLLHPLALPPLRTLTHHPDDTPAVTALLHTVQRIATARGLLHAAGSP</sequence>
<dbReference type="InterPro" id="IPR043746">
    <property type="entry name" value="DUF5691"/>
</dbReference>
<protein>
    <submittedName>
        <fullName evidence="1">Uncharacterized protein</fullName>
    </submittedName>
</protein>
<dbReference type="Pfam" id="PF18944">
    <property type="entry name" value="DUF5691"/>
    <property type="match status" value="1"/>
</dbReference>